<dbReference type="STRING" id="1009370.ALO_10644"/>
<dbReference type="Gene3D" id="1.10.10.10">
    <property type="entry name" value="Winged helix-like DNA-binding domain superfamily/Winged helix DNA-binding domain"/>
    <property type="match status" value="1"/>
</dbReference>
<name>F7NJ67_9FIRM</name>
<dbReference type="InterPro" id="IPR008920">
    <property type="entry name" value="TF_FadR/GntR_C"/>
</dbReference>
<dbReference type="Proteomes" id="UP000003240">
    <property type="component" value="Unassembled WGS sequence"/>
</dbReference>
<keyword evidence="1" id="KW-0805">Transcription regulation</keyword>
<dbReference type="SMART" id="SM00895">
    <property type="entry name" value="FCD"/>
    <property type="match status" value="1"/>
</dbReference>
<dbReference type="SMART" id="SM00345">
    <property type="entry name" value="HTH_GNTR"/>
    <property type="match status" value="1"/>
</dbReference>
<dbReference type="Gene3D" id="1.20.120.530">
    <property type="entry name" value="GntR ligand-binding domain-like"/>
    <property type="match status" value="1"/>
</dbReference>
<dbReference type="AlphaFoldDB" id="F7NJ67"/>
<keyword evidence="6" id="KW-1185">Reference proteome</keyword>
<keyword evidence="3" id="KW-0804">Transcription</keyword>
<protein>
    <submittedName>
        <fullName evidence="5">Transcriptional regulator</fullName>
    </submittedName>
</protein>
<keyword evidence="2" id="KW-0238">DNA-binding</keyword>
<reference evidence="5 6" key="1">
    <citation type="journal article" date="2011" name="EMBO J.">
        <title>Structural diversity of bacterial flagellar motors.</title>
        <authorList>
            <person name="Chen S."/>
            <person name="Beeby M."/>
            <person name="Murphy G.E."/>
            <person name="Leadbetter J.R."/>
            <person name="Hendrixson D.R."/>
            <person name="Briegel A."/>
            <person name="Li Z."/>
            <person name="Shi J."/>
            <person name="Tocheva E.I."/>
            <person name="Muller A."/>
            <person name="Dobro M.J."/>
            <person name="Jensen G.J."/>
        </authorList>
    </citation>
    <scope>NUCLEOTIDE SEQUENCE [LARGE SCALE GENOMIC DNA]</scope>
    <source>
        <strain evidence="5 6">DSM 6540</strain>
    </source>
</reference>
<dbReference type="Pfam" id="PF07729">
    <property type="entry name" value="FCD"/>
    <property type="match status" value="1"/>
</dbReference>
<dbReference type="InterPro" id="IPR036390">
    <property type="entry name" value="WH_DNA-bd_sf"/>
</dbReference>
<accession>F7NJ67</accession>
<organism evidence="5 6">
    <name type="scientific">Acetonema longum DSM 6540</name>
    <dbReference type="NCBI Taxonomy" id="1009370"/>
    <lineage>
        <taxon>Bacteria</taxon>
        <taxon>Bacillati</taxon>
        <taxon>Bacillota</taxon>
        <taxon>Negativicutes</taxon>
        <taxon>Acetonemataceae</taxon>
        <taxon>Acetonema</taxon>
    </lineage>
</organism>
<dbReference type="SUPFAM" id="SSF46785">
    <property type="entry name" value="Winged helix' DNA-binding domain"/>
    <property type="match status" value="1"/>
</dbReference>
<evidence type="ECO:0000313" key="5">
    <source>
        <dbReference type="EMBL" id="EGO63914.1"/>
    </source>
</evidence>
<evidence type="ECO:0000256" key="3">
    <source>
        <dbReference type="ARBA" id="ARBA00023163"/>
    </source>
</evidence>
<gene>
    <name evidence="5" type="ORF">ALO_10644</name>
</gene>
<comment type="caution">
    <text evidence="5">The sequence shown here is derived from an EMBL/GenBank/DDBJ whole genome shotgun (WGS) entry which is preliminary data.</text>
</comment>
<sequence>MVYRNSWGEHMYLYMNEPLARMTDNSPDSLYAQIVDRIRQWMKDGHLKEGDQLPSERELAQMFDVSRVPVREALKILEFLGAVQHVRGKGVFVKKINISNVLNNIEFIMIDPMHTLLDLFEARQAIELQAAVLAAQRRTDEDLSAMEAAVQEMELTCNGGSDQDIVDASARFHNAVITASHNVILVSINESLGNLLKFSRQQSLKDTSRWQTSLRYHKEIMQKLKEKDGAEAFRLMQEHLSNAKEYIAKAAR</sequence>
<dbReference type="InterPro" id="IPR011711">
    <property type="entry name" value="GntR_C"/>
</dbReference>
<dbReference type="GO" id="GO:0003700">
    <property type="term" value="F:DNA-binding transcription factor activity"/>
    <property type="evidence" value="ECO:0007669"/>
    <property type="project" value="InterPro"/>
</dbReference>
<feature type="domain" description="HTH gntR-type" evidence="4">
    <location>
        <begin position="28"/>
        <end position="96"/>
    </location>
</feature>
<evidence type="ECO:0000259" key="4">
    <source>
        <dbReference type="PROSITE" id="PS50949"/>
    </source>
</evidence>
<proteinExistence type="predicted"/>
<dbReference type="CDD" id="cd07377">
    <property type="entry name" value="WHTH_GntR"/>
    <property type="match status" value="1"/>
</dbReference>
<dbReference type="PROSITE" id="PS50949">
    <property type="entry name" value="HTH_GNTR"/>
    <property type="match status" value="1"/>
</dbReference>
<dbReference type="PANTHER" id="PTHR43537">
    <property type="entry name" value="TRANSCRIPTIONAL REGULATOR, GNTR FAMILY"/>
    <property type="match status" value="1"/>
</dbReference>
<evidence type="ECO:0000313" key="6">
    <source>
        <dbReference type="Proteomes" id="UP000003240"/>
    </source>
</evidence>
<evidence type="ECO:0000256" key="2">
    <source>
        <dbReference type="ARBA" id="ARBA00023125"/>
    </source>
</evidence>
<dbReference type="PRINTS" id="PR00035">
    <property type="entry name" value="HTHGNTR"/>
</dbReference>
<dbReference type="EMBL" id="AFGF01000084">
    <property type="protein sequence ID" value="EGO63914.1"/>
    <property type="molecule type" value="Genomic_DNA"/>
</dbReference>
<dbReference type="SUPFAM" id="SSF48008">
    <property type="entry name" value="GntR ligand-binding domain-like"/>
    <property type="match status" value="1"/>
</dbReference>
<dbReference type="GO" id="GO:0003677">
    <property type="term" value="F:DNA binding"/>
    <property type="evidence" value="ECO:0007669"/>
    <property type="project" value="UniProtKB-KW"/>
</dbReference>
<dbReference type="PANTHER" id="PTHR43537:SF5">
    <property type="entry name" value="UXU OPERON TRANSCRIPTIONAL REGULATOR"/>
    <property type="match status" value="1"/>
</dbReference>
<dbReference type="eggNOG" id="COG2186">
    <property type="taxonomic scope" value="Bacteria"/>
</dbReference>
<dbReference type="InterPro" id="IPR000524">
    <property type="entry name" value="Tscrpt_reg_HTH_GntR"/>
</dbReference>
<dbReference type="Pfam" id="PF00392">
    <property type="entry name" value="GntR"/>
    <property type="match status" value="1"/>
</dbReference>
<dbReference type="InterPro" id="IPR036388">
    <property type="entry name" value="WH-like_DNA-bd_sf"/>
</dbReference>
<evidence type="ECO:0000256" key="1">
    <source>
        <dbReference type="ARBA" id="ARBA00023015"/>
    </source>
</evidence>